<dbReference type="SUPFAM" id="SSF51905">
    <property type="entry name" value="FAD/NAD(P)-binding domain"/>
    <property type="match status" value="2"/>
</dbReference>
<comment type="caution">
    <text evidence="7">The sequence shown here is derived from an EMBL/GenBank/DDBJ whole genome shotgun (WGS) entry which is preliminary data.</text>
</comment>
<evidence type="ECO:0000259" key="6">
    <source>
        <dbReference type="Pfam" id="PF07992"/>
    </source>
</evidence>
<dbReference type="AlphaFoldDB" id="A0A839VDS7"/>
<evidence type="ECO:0000313" key="7">
    <source>
        <dbReference type="EMBL" id="MBB3190817.1"/>
    </source>
</evidence>
<dbReference type="GO" id="GO:0019646">
    <property type="term" value="P:aerobic electron transport chain"/>
    <property type="evidence" value="ECO:0007669"/>
    <property type="project" value="TreeGrafter"/>
</dbReference>
<evidence type="ECO:0000256" key="2">
    <source>
        <dbReference type="ARBA" id="ARBA00005272"/>
    </source>
</evidence>
<dbReference type="PANTHER" id="PTHR42913:SF3">
    <property type="entry name" value="64 KDA MITOCHONDRIAL NADH DEHYDROGENASE (EUROFUNG)"/>
    <property type="match status" value="1"/>
</dbReference>
<evidence type="ECO:0000256" key="1">
    <source>
        <dbReference type="ARBA" id="ARBA00001974"/>
    </source>
</evidence>
<gene>
    <name evidence="7" type="ORF">FHR94_002058</name>
</gene>
<proteinExistence type="inferred from homology"/>
<feature type="domain" description="FAD/NAD(P)-binding" evidence="6">
    <location>
        <begin position="5"/>
        <end position="336"/>
    </location>
</feature>
<organism evidence="7 8">
    <name type="scientific">Halomonas cerina</name>
    <dbReference type="NCBI Taxonomy" id="447424"/>
    <lineage>
        <taxon>Bacteria</taxon>
        <taxon>Pseudomonadati</taxon>
        <taxon>Pseudomonadota</taxon>
        <taxon>Gammaproteobacteria</taxon>
        <taxon>Oceanospirillales</taxon>
        <taxon>Halomonadaceae</taxon>
        <taxon>Halomonas</taxon>
    </lineage>
</organism>
<dbReference type="Proteomes" id="UP000547614">
    <property type="component" value="Unassembled WGS sequence"/>
</dbReference>
<keyword evidence="8" id="KW-1185">Reference proteome</keyword>
<evidence type="ECO:0000256" key="4">
    <source>
        <dbReference type="ARBA" id="ARBA00022827"/>
    </source>
</evidence>
<evidence type="ECO:0000256" key="3">
    <source>
        <dbReference type="ARBA" id="ARBA00022630"/>
    </source>
</evidence>
<keyword evidence="3" id="KW-0285">Flavoprotein</keyword>
<dbReference type="GO" id="GO:0003955">
    <property type="term" value="F:NAD(P)H dehydrogenase (quinone) activity"/>
    <property type="evidence" value="ECO:0007669"/>
    <property type="project" value="TreeGrafter"/>
</dbReference>
<protein>
    <submittedName>
        <fullName evidence="7">NADH dehydrogenase</fullName>
        <ecNumber evidence="7">1.6.99.3</ecNumber>
    </submittedName>
</protein>
<dbReference type="InterPro" id="IPR036188">
    <property type="entry name" value="FAD/NAD-bd_sf"/>
</dbReference>
<keyword evidence="5 7" id="KW-0560">Oxidoreductase</keyword>
<dbReference type="PRINTS" id="PR00411">
    <property type="entry name" value="PNDRDTASEI"/>
</dbReference>
<evidence type="ECO:0000256" key="5">
    <source>
        <dbReference type="ARBA" id="ARBA00023002"/>
    </source>
</evidence>
<dbReference type="PANTHER" id="PTHR42913">
    <property type="entry name" value="APOPTOSIS-INDUCING FACTOR 1"/>
    <property type="match status" value="1"/>
</dbReference>
<dbReference type="PRINTS" id="PR00368">
    <property type="entry name" value="FADPNR"/>
</dbReference>
<evidence type="ECO:0000313" key="8">
    <source>
        <dbReference type="Proteomes" id="UP000547614"/>
    </source>
</evidence>
<keyword evidence="4" id="KW-0274">FAD</keyword>
<sequence>MTLPRIVVVGGGAGGLELVTRLGRQFGKRKRAEIVLVDRNPTHIWKPLLHEVATGVLDSGLDEVSYQGHSKAHGYQFQRGTLCDLDRENRTLTLAPIVDGDDNVVLPSRHLDYDYLVLALGSVSNDFGTPGVAEHCHFLDSPHQAEAFRHDMLNTFLRYSDPERRANTKLTVGIVGAGATGVELAAELYGASKMLNSYGFTSLDSGQLEVHLIEAAPNILPVLPERIHKAVHRELERLGVHVHVDTRVTQADERGFVTADGTRIETDLNVWAAGIKAPAFLSELGLATERNHQLKVQRSLQSVDDERIFAFGDCASCLQDNGKPVPPRAQAAHQQATRLYHNLSAALDGKPLTDFTFRDRGSLISLAHFEAIGSLMRGASARSLFVEGRLAKVFYASLYRMHQFAIHGAVKTGMTVVVDGLNRFLRPRMKLH</sequence>
<dbReference type="EC" id="1.6.99.3" evidence="7"/>
<dbReference type="InterPro" id="IPR051169">
    <property type="entry name" value="NADH-Q_oxidoreductase"/>
</dbReference>
<comment type="cofactor">
    <cofactor evidence="1">
        <name>FAD</name>
        <dbReference type="ChEBI" id="CHEBI:57692"/>
    </cofactor>
</comment>
<dbReference type="Pfam" id="PF07992">
    <property type="entry name" value="Pyr_redox_2"/>
    <property type="match status" value="1"/>
</dbReference>
<dbReference type="RefSeq" id="WP_183325613.1">
    <property type="nucleotide sequence ID" value="NZ_JACHXP010000009.1"/>
</dbReference>
<comment type="similarity">
    <text evidence="2">Belongs to the NADH dehydrogenase family.</text>
</comment>
<reference evidence="7 8" key="1">
    <citation type="submission" date="2020-08" db="EMBL/GenBank/DDBJ databases">
        <title>Genomic Encyclopedia of Type Strains, Phase III (KMG-III): the genomes of soil and plant-associated and newly described type strains.</title>
        <authorList>
            <person name="Whitman W."/>
        </authorList>
    </citation>
    <scope>NUCLEOTIDE SEQUENCE [LARGE SCALE GENOMIC DNA]</scope>
    <source>
        <strain evidence="7 8">CECT 7282</strain>
    </source>
</reference>
<dbReference type="Gene3D" id="3.50.50.100">
    <property type="match status" value="1"/>
</dbReference>
<dbReference type="EMBL" id="JACHXP010000009">
    <property type="protein sequence ID" value="MBB3190817.1"/>
    <property type="molecule type" value="Genomic_DNA"/>
</dbReference>
<dbReference type="InterPro" id="IPR023753">
    <property type="entry name" value="FAD/NAD-binding_dom"/>
</dbReference>
<accession>A0A839VDS7</accession>
<name>A0A839VDS7_9GAMM</name>